<organism evidence="2 3">
    <name type="scientific">Helcococcus kunzii ATCC 51366</name>
    <dbReference type="NCBI Taxonomy" id="883114"/>
    <lineage>
        <taxon>Bacteria</taxon>
        <taxon>Bacillati</taxon>
        <taxon>Bacillota</taxon>
        <taxon>Tissierellia</taxon>
        <taxon>Tissierellales</taxon>
        <taxon>Peptoniphilaceae</taxon>
        <taxon>Helcococcus</taxon>
    </lineage>
</organism>
<accession>H3NLF4</accession>
<dbReference type="GeneID" id="96998154"/>
<keyword evidence="3" id="KW-1185">Reference proteome</keyword>
<proteinExistence type="predicted"/>
<dbReference type="HOGENOM" id="CLU_1568595_0_0_9"/>
<keyword evidence="1" id="KW-0472">Membrane</keyword>
<evidence type="ECO:0000313" key="2">
    <source>
        <dbReference type="EMBL" id="EHR36035.1"/>
    </source>
</evidence>
<evidence type="ECO:0008006" key="4">
    <source>
        <dbReference type="Google" id="ProtNLM"/>
    </source>
</evidence>
<feature type="transmembrane region" description="Helical" evidence="1">
    <location>
        <begin position="132"/>
        <end position="156"/>
    </location>
</feature>
<dbReference type="STRING" id="883114.HMPREF9709_00131"/>
<comment type="caution">
    <text evidence="2">The sequence shown here is derived from an EMBL/GenBank/DDBJ whole genome shotgun (WGS) entry which is preliminary data.</text>
</comment>
<dbReference type="Proteomes" id="UP000004191">
    <property type="component" value="Unassembled WGS sequence"/>
</dbReference>
<keyword evidence="1" id="KW-1133">Transmembrane helix</keyword>
<gene>
    <name evidence="2" type="ORF">HMPREF9709_00131</name>
</gene>
<reference evidence="2 3" key="1">
    <citation type="submission" date="2012-01" db="EMBL/GenBank/DDBJ databases">
        <title>The Genome Sequence of Helcococcus kunzii ATCC 51366.</title>
        <authorList>
            <consortium name="The Broad Institute Genome Sequencing Platform"/>
            <person name="Earl A."/>
            <person name="Ward D."/>
            <person name="Feldgarden M."/>
            <person name="Gevers D."/>
            <person name="Huys G."/>
            <person name="Young S.K."/>
            <person name="Zeng Q."/>
            <person name="Gargeya S."/>
            <person name="Fitzgerald M."/>
            <person name="Haas B."/>
            <person name="Abouelleil A."/>
            <person name="Alvarado L."/>
            <person name="Arachchi H.M."/>
            <person name="Berlin A."/>
            <person name="Chapman S.B."/>
            <person name="Gearin G."/>
            <person name="Goldberg J."/>
            <person name="Griggs A."/>
            <person name="Gujja S."/>
            <person name="Hansen M."/>
            <person name="Heiman D."/>
            <person name="Howarth C."/>
            <person name="Larimer J."/>
            <person name="Lui A."/>
            <person name="MacDonald P.J.P."/>
            <person name="McCowen C."/>
            <person name="Montmayeur A."/>
            <person name="Murphy C."/>
            <person name="Neiman D."/>
            <person name="Pearson M."/>
            <person name="Priest M."/>
            <person name="Roberts A."/>
            <person name="Saif S."/>
            <person name="Shea T."/>
            <person name="Sisk P."/>
            <person name="Stolte C."/>
            <person name="Sykes S."/>
            <person name="Wortman J."/>
            <person name="Nusbaum C."/>
            <person name="Birren B."/>
        </authorList>
    </citation>
    <scope>NUCLEOTIDE SEQUENCE [LARGE SCALE GENOMIC DNA]</scope>
    <source>
        <strain evidence="2 3">ATCC 51366</strain>
    </source>
</reference>
<keyword evidence="1" id="KW-0812">Transmembrane</keyword>
<dbReference type="EMBL" id="AGEI01000003">
    <property type="protein sequence ID" value="EHR36035.1"/>
    <property type="molecule type" value="Genomic_DNA"/>
</dbReference>
<dbReference type="AlphaFoldDB" id="H3NLF4"/>
<feature type="transmembrane region" description="Helical" evidence="1">
    <location>
        <begin position="55"/>
        <end position="76"/>
    </location>
</feature>
<evidence type="ECO:0000256" key="1">
    <source>
        <dbReference type="SAM" id="Phobius"/>
    </source>
</evidence>
<name>H3NLF4_9FIRM</name>
<feature type="transmembrane region" description="Helical" evidence="1">
    <location>
        <begin position="107"/>
        <end position="126"/>
    </location>
</feature>
<feature type="transmembrane region" description="Helical" evidence="1">
    <location>
        <begin position="21"/>
        <end position="43"/>
    </location>
</feature>
<dbReference type="OrthoDB" id="1701836at2"/>
<evidence type="ECO:0000313" key="3">
    <source>
        <dbReference type="Proteomes" id="UP000004191"/>
    </source>
</evidence>
<dbReference type="RefSeq" id="WP_005396963.1">
    <property type="nucleotide sequence ID" value="NZ_JH601088.1"/>
</dbReference>
<dbReference type="InterPro" id="IPR021354">
    <property type="entry name" value="DUF2975"/>
</dbReference>
<dbReference type="Pfam" id="PF11188">
    <property type="entry name" value="DUF2975"/>
    <property type="match status" value="1"/>
</dbReference>
<protein>
    <recommendedName>
        <fullName evidence="4">DUF2975 domain-containing protein</fullName>
    </recommendedName>
</protein>
<sequence length="170" mass="19490">MSKNSSFTDGKMQKSLLNLKYLAYLFIFIVVAVGVGCNTYFGYQIIQSEKYDKYLVHTIVWMISIYFVTFMIILGIKDVLLMLKNLSKGNIFTHENAEILRKVDKKLLITLIFSIIINIIMAITGFSNIQFMFLWLVFIGFLLAGHILVNPLALLVEKSADMQLEMDLTI</sequence>